<evidence type="ECO:0000313" key="2">
    <source>
        <dbReference type="Proteomes" id="UP000263993"/>
    </source>
</evidence>
<dbReference type="AlphaFoldDB" id="A0A371B6C2"/>
<sequence>MRQLAEGAVRHGHALVVVGDEKSPPVYDLAGSLFLSVADQQQAGFALGSLAPVKSYARKAIGYLSSIRAGHRIIVETDDDNAPIEGFWTPRSKSVEARYVSDSGWTNIYAYFSEQNIWPRGYPLDRIKTAPPAYEGLPLKLADAPIQQGLADGDPDVDAVYRLVLPLPQHFRHDRAVLAGASSWCPFNSQNTTWFYEAFPLLYLPFTCSMRMTDIYRGYVAQRVAWANGWPMLFHAPTVFQDRNVHDFMQDFRQEIDGYLNYHAIQKAFDELPLKGGLDNIFDDMKACYTTFIRLGLLTEAELPLLNAWIDDLSAHWSVNG</sequence>
<evidence type="ECO:0000313" key="1">
    <source>
        <dbReference type="EMBL" id="RDV03145.1"/>
    </source>
</evidence>
<organism evidence="1 2">
    <name type="scientific">Undibacter mobilis</name>
    <dbReference type="NCBI Taxonomy" id="2292256"/>
    <lineage>
        <taxon>Bacteria</taxon>
        <taxon>Pseudomonadati</taxon>
        <taxon>Pseudomonadota</taxon>
        <taxon>Alphaproteobacteria</taxon>
        <taxon>Hyphomicrobiales</taxon>
        <taxon>Nitrobacteraceae</taxon>
        <taxon>Undibacter</taxon>
    </lineage>
</organism>
<dbReference type="PANTHER" id="PTHR31362">
    <property type="entry name" value="GLYCOSYLTRANSFERASE STELLO1-RELATED"/>
    <property type="match status" value="1"/>
</dbReference>
<accession>A0A371B6C2</accession>
<proteinExistence type="predicted"/>
<reference evidence="2" key="1">
    <citation type="submission" date="2018-08" db="EMBL/GenBank/DDBJ databases">
        <authorList>
            <person name="Kim S.-J."/>
            <person name="Jung G.-Y."/>
        </authorList>
    </citation>
    <scope>NUCLEOTIDE SEQUENCE [LARGE SCALE GENOMIC DNA]</scope>
    <source>
        <strain evidence="2">GY_H</strain>
    </source>
</reference>
<keyword evidence="2" id="KW-1185">Reference proteome</keyword>
<dbReference type="PANTHER" id="PTHR31362:SF0">
    <property type="entry name" value="EXOSTOSIN DOMAIN-CONTAINING PROTEIN-RELATED"/>
    <property type="match status" value="1"/>
</dbReference>
<dbReference type="Proteomes" id="UP000263993">
    <property type="component" value="Unassembled WGS sequence"/>
</dbReference>
<comment type="caution">
    <text evidence="1">The sequence shown here is derived from an EMBL/GenBank/DDBJ whole genome shotgun (WGS) entry which is preliminary data.</text>
</comment>
<dbReference type="InterPro" id="IPR005049">
    <property type="entry name" value="STL-like"/>
</dbReference>
<name>A0A371B6C2_9BRAD</name>
<protein>
    <submittedName>
        <fullName evidence="1">DUF288 domain-containing protein</fullName>
    </submittedName>
</protein>
<gene>
    <name evidence="1" type="ORF">DXH78_00200</name>
</gene>
<dbReference type="EMBL" id="QRGO01000001">
    <property type="protein sequence ID" value="RDV03145.1"/>
    <property type="molecule type" value="Genomic_DNA"/>
</dbReference>